<evidence type="ECO:0000313" key="3">
    <source>
        <dbReference type="Proteomes" id="UP000053105"/>
    </source>
</evidence>
<organism evidence="2 3">
    <name type="scientific">Melipona quadrifasciata</name>
    <dbReference type="NCBI Taxonomy" id="166423"/>
    <lineage>
        <taxon>Eukaryota</taxon>
        <taxon>Metazoa</taxon>
        <taxon>Ecdysozoa</taxon>
        <taxon>Arthropoda</taxon>
        <taxon>Hexapoda</taxon>
        <taxon>Insecta</taxon>
        <taxon>Pterygota</taxon>
        <taxon>Neoptera</taxon>
        <taxon>Endopterygota</taxon>
        <taxon>Hymenoptera</taxon>
        <taxon>Apocrita</taxon>
        <taxon>Aculeata</taxon>
        <taxon>Apoidea</taxon>
        <taxon>Anthophila</taxon>
        <taxon>Apidae</taxon>
        <taxon>Melipona</taxon>
    </lineage>
</organism>
<proteinExistence type="predicted"/>
<sequence>MSASALKSTIPGVGTSPTSTSHSILPMTAMAQKVVSGSEPGSMKPLPGSGLNYVTLQPPSQPLSLVQDHRPSVYQTPPYVSSNSEKEPG</sequence>
<accession>A0A0N0BDK3</accession>
<dbReference type="AlphaFoldDB" id="A0A0N0BDK3"/>
<dbReference type="EMBL" id="KQ435866">
    <property type="protein sequence ID" value="KOX70298.1"/>
    <property type="molecule type" value="Genomic_DNA"/>
</dbReference>
<dbReference type="OrthoDB" id="2017365at2759"/>
<evidence type="ECO:0000313" key="2">
    <source>
        <dbReference type="EMBL" id="KOX70298.1"/>
    </source>
</evidence>
<gene>
    <name evidence="2" type="ORF">WN51_05415</name>
</gene>
<reference evidence="2 3" key="1">
    <citation type="submission" date="2015-07" db="EMBL/GenBank/DDBJ databases">
        <title>The genome of Melipona quadrifasciata.</title>
        <authorList>
            <person name="Pan H."/>
            <person name="Kapheim K."/>
        </authorList>
    </citation>
    <scope>NUCLEOTIDE SEQUENCE [LARGE SCALE GENOMIC DNA]</scope>
    <source>
        <strain evidence="2">0111107301</strain>
        <tissue evidence="2">Whole body</tissue>
    </source>
</reference>
<dbReference type="STRING" id="166423.A0A0N0BDK3"/>
<protein>
    <submittedName>
        <fullName evidence="2">Uncharacterized protein</fullName>
    </submittedName>
</protein>
<feature type="compositionally biased region" description="Polar residues" evidence="1">
    <location>
        <begin position="52"/>
        <end position="64"/>
    </location>
</feature>
<name>A0A0N0BDK3_9HYME</name>
<feature type="compositionally biased region" description="Polar residues" evidence="1">
    <location>
        <begin position="73"/>
        <end position="83"/>
    </location>
</feature>
<evidence type="ECO:0000256" key="1">
    <source>
        <dbReference type="SAM" id="MobiDB-lite"/>
    </source>
</evidence>
<keyword evidence="3" id="KW-1185">Reference proteome</keyword>
<dbReference type="Proteomes" id="UP000053105">
    <property type="component" value="Unassembled WGS sequence"/>
</dbReference>
<feature type="region of interest" description="Disordered" evidence="1">
    <location>
        <begin position="1"/>
        <end position="89"/>
    </location>
</feature>